<name>A0A1I1EM60_RUMAL</name>
<dbReference type="Pfam" id="PF13306">
    <property type="entry name" value="LRR_5"/>
    <property type="match status" value="1"/>
</dbReference>
<proteinExistence type="predicted"/>
<dbReference type="PANTHER" id="PTHR45661:SF3">
    <property type="entry name" value="IG-LIKE DOMAIN-CONTAINING PROTEIN"/>
    <property type="match status" value="1"/>
</dbReference>
<dbReference type="InterPro" id="IPR036116">
    <property type="entry name" value="FN3_sf"/>
</dbReference>
<protein>
    <submittedName>
        <fullName evidence="2">Leucine rich repeat-containing protein</fullName>
    </submittedName>
</protein>
<sequence length="398" mass="43170">MKNKKIVAGLLALTFVFGGAALPNTVVNNSVIASASEEAEVLRYGDYEYKLLEDGTAEITSYDFYNSSDTEIEVPAEMNGVAVTSIGERAFSMCVEIKSIVIPDGVKTIGAGAFNMCNSLERIVIPDSVEYIGELAFWECNSLKSITLPKGLKQISDGTFFVCTGLENVVMPDGVESIGSGAFSSCEELKSIVLPKGLKKIGASAFANCQELESITLPEGTEEIGADAFGNCLAIKSISIPASVTKIGDDAFSKVYYTDESEDDSSDYYFKPLKDLVINCYKDSAAHKYALENGNSFEVIDAKDSKTKYPELIKEGYSSKYRQFRLNWTVVGGAQQYGIAVKLAGKWKVQAYTDAAATTYTSPKLTSDQSYQVVICAKVNGKWDTSALNNRAFTLTVR</sequence>
<dbReference type="OrthoDB" id="1819527at2"/>
<reference evidence="2 3" key="1">
    <citation type="submission" date="2016-10" db="EMBL/GenBank/DDBJ databases">
        <authorList>
            <person name="de Groot N.N."/>
        </authorList>
    </citation>
    <scope>NUCLEOTIDE SEQUENCE [LARGE SCALE GENOMIC DNA]</scope>
    <source>
        <strain evidence="2 3">AR67</strain>
    </source>
</reference>
<evidence type="ECO:0000313" key="2">
    <source>
        <dbReference type="EMBL" id="SFB88175.1"/>
    </source>
</evidence>
<dbReference type="SUPFAM" id="SSF49265">
    <property type="entry name" value="Fibronectin type III"/>
    <property type="match status" value="1"/>
</dbReference>
<keyword evidence="1" id="KW-0732">Signal</keyword>
<dbReference type="AlphaFoldDB" id="A0A1I1EM60"/>
<feature type="chain" id="PRO_5038357444" evidence="1">
    <location>
        <begin position="21"/>
        <end position="398"/>
    </location>
</feature>
<dbReference type="InterPro" id="IPR026906">
    <property type="entry name" value="LRR_5"/>
</dbReference>
<accession>A0A1I1EM60</accession>
<gene>
    <name evidence="2" type="ORF">SAMN02910406_00743</name>
</gene>
<dbReference type="Gene3D" id="3.80.10.10">
    <property type="entry name" value="Ribonuclease Inhibitor"/>
    <property type="match status" value="2"/>
</dbReference>
<dbReference type="PANTHER" id="PTHR45661">
    <property type="entry name" value="SURFACE ANTIGEN"/>
    <property type="match status" value="1"/>
</dbReference>
<dbReference type="RefSeq" id="WP_074960134.1">
    <property type="nucleotide sequence ID" value="NZ_FOKQ01000004.1"/>
</dbReference>
<dbReference type="SUPFAM" id="SSF52058">
    <property type="entry name" value="L domain-like"/>
    <property type="match status" value="1"/>
</dbReference>
<evidence type="ECO:0000313" key="3">
    <source>
        <dbReference type="Proteomes" id="UP000182192"/>
    </source>
</evidence>
<feature type="signal peptide" evidence="1">
    <location>
        <begin position="1"/>
        <end position="20"/>
    </location>
</feature>
<dbReference type="EMBL" id="FOKQ01000004">
    <property type="protein sequence ID" value="SFB88175.1"/>
    <property type="molecule type" value="Genomic_DNA"/>
</dbReference>
<dbReference type="InterPro" id="IPR032675">
    <property type="entry name" value="LRR_dom_sf"/>
</dbReference>
<dbReference type="Proteomes" id="UP000182192">
    <property type="component" value="Unassembled WGS sequence"/>
</dbReference>
<organism evidence="2 3">
    <name type="scientific">Ruminococcus albus</name>
    <dbReference type="NCBI Taxonomy" id="1264"/>
    <lineage>
        <taxon>Bacteria</taxon>
        <taxon>Bacillati</taxon>
        <taxon>Bacillota</taxon>
        <taxon>Clostridia</taxon>
        <taxon>Eubacteriales</taxon>
        <taxon>Oscillospiraceae</taxon>
        <taxon>Ruminococcus</taxon>
    </lineage>
</organism>
<dbReference type="InterPro" id="IPR053139">
    <property type="entry name" value="Surface_bspA-like"/>
</dbReference>
<evidence type="ECO:0000256" key="1">
    <source>
        <dbReference type="SAM" id="SignalP"/>
    </source>
</evidence>